<dbReference type="GO" id="GO:0005829">
    <property type="term" value="C:cytosol"/>
    <property type="evidence" value="ECO:0007669"/>
    <property type="project" value="TreeGrafter"/>
</dbReference>
<evidence type="ECO:0000256" key="15">
    <source>
        <dbReference type="SAM" id="MobiDB-lite"/>
    </source>
</evidence>
<dbReference type="PROSITE" id="PS50860">
    <property type="entry name" value="AA_TRNA_LIGASE_II_ALA"/>
    <property type="match status" value="1"/>
</dbReference>
<comment type="similarity">
    <text evidence="1 13">Belongs to the class-II aminoacyl-tRNA synthetase family.</text>
</comment>
<dbReference type="InterPro" id="IPR002318">
    <property type="entry name" value="Ala-tRNA-lgiase_IIc"/>
</dbReference>
<feature type="domain" description="Alanyl-transfer RNA synthetases family profile" evidence="16">
    <location>
        <begin position="37"/>
        <end position="743"/>
    </location>
</feature>
<dbReference type="FunFam" id="3.10.310.40:FF:000001">
    <property type="entry name" value="Alanine--tRNA ligase"/>
    <property type="match status" value="1"/>
</dbReference>
<feature type="binding site" evidence="13">
    <location>
        <position position="704"/>
    </location>
    <ligand>
        <name>Zn(2+)</name>
        <dbReference type="ChEBI" id="CHEBI:29105"/>
    </ligand>
</feature>
<evidence type="ECO:0000256" key="1">
    <source>
        <dbReference type="ARBA" id="ARBA00008226"/>
    </source>
</evidence>
<dbReference type="PANTHER" id="PTHR11777">
    <property type="entry name" value="ALANYL-TRNA SYNTHETASE"/>
    <property type="match status" value="1"/>
</dbReference>
<keyword evidence="6 13" id="KW-0862">Zinc</keyword>
<feature type="region of interest" description="Disordered" evidence="15">
    <location>
        <begin position="463"/>
        <end position="482"/>
    </location>
</feature>
<organism evidence="17 18">
    <name type="scientific">Peptacetobacter hiranonis (strain DSM 13275 / JCM 10541 / KCTC 15199 / TO-931)</name>
    <name type="common">Clostridium hiranonis</name>
    <dbReference type="NCBI Taxonomy" id="500633"/>
    <lineage>
        <taxon>Bacteria</taxon>
        <taxon>Bacillati</taxon>
        <taxon>Bacillota</taxon>
        <taxon>Clostridia</taxon>
        <taxon>Peptostreptococcales</taxon>
        <taxon>Peptostreptococcaceae</taxon>
        <taxon>Peptacetobacter</taxon>
    </lineage>
</organism>
<sequence>MVPRIILAPMFIIGSEFFLFSEMKKYKNWEANVMEKMGLNEIRSKFLEFFKTKDHYVGASYPLVPNNDKSLLLINAGMAPLKNYFSGVEVPPKNRMATCQKCIRTGDIENVGVTARHATFFEMLGNFSFGDYFKRESLAWGWEFATKWLNIPEEKIWVTVYEKDDEAFDIWSKEMGFPEERIVRLGKDDNFWEIGLGPCGPCSEIYFDRGEEYGCDSPDCKPGCDCDRFLEFWNHVFTQFSKEEDGSYSELENKNIDTGMGLERIACIMQGVDNIFEVDTIHSVLEAVSKVAGVEYGKDKANDKSIRIITDHIRAVSFLIADGVLPSNEGRGYILRRLLRRAARHGKLLGIKGTFLNGLVDEVIKVSGDAYPELVEKEDYIKKVIKIEEEKFNETIDQGMEMLNSYKEELKKEGKTVLSGEIAFKLYDTYGFPLDLTVEILREEGLSVNEEEFSEEMEKQKERARTARGNMDGESWKEDPLAKEENVESEFVGYVELTGEGKVLAIVEDSEIVESASEGKDVVVVLDKTNFYPEGGGQAGDCGVLKNDNCAVAVKNTKKGPAGSIKHFGTVVAGELKAGDVLTCEVDRENRMACSRNHTATHLLHKALKEVLGDHANQAGSLVTADRLRFDFTHFEAVTKEELKTIEEKVNNAIFNAYDVVAETMDINAAKAKGAAALFGEKYGNEVRVVSMGDYSMELCGGAHISNTAQAGMFKIISEGGVAAGVRRIEAVTGKAVYEYMNKKDELIAKVCATIKAKEDGLLHRVENVLEENKNLEKELHNLKTQISMQSADSALDSKVEVKGVSLVTNKYENMDMNTLRDTADNLRDKMESGVVVLANVADGKVNFVVTATKDVIEKGVHSGNIVREVAKIAGGKGGGRPNMAQAGATEPAKVDEALNYAKEVIESQVK</sequence>
<keyword evidence="3 13" id="KW-0436">Ligase</keyword>
<dbReference type="InterPro" id="IPR018163">
    <property type="entry name" value="Thr/Ala-tRNA-synth_IIc_edit"/>
</dbReference>
<gene>
    <name evidence="13 17" type="primary">alaS</name>
    <name evidence="17" type="ORF">CLOHIR_01199</name>
</gene>
<feature type="binding site" evidence="13">
    <location>
        <position position="598"/>
    </location>
    <ligand>
        <name>Zn(2+)</name>
        <dbReference type="ChEBI" id="CHEBI:29105"/>
    </ligand>
</feature>
<dbReference type="PANTHER" id="PTHR11777:SF9">
    <property type="entry name" value="ALANINE--TRNA LIGASE, CYTOPLASMIC"/>
    <property type="match status" value="1"/>
</dbReference>
<dbReference type="SUPFAM" id="SSF101353">
    <property type="entry name" value="Putative anticodon-binding domain of alanyl-tRNA synthetase (AlaRS)"/>
    <property type="match status" value="1"/>
</dbReference>
<dbReference type="STRING" id="500633.CLOHIR_01199"/>
<dbReference type="CDD" id="cd00673">
    <property type="entry name" value="AlaRS_core"/>
    <property type="match status" value="1"/>
</dbReference>
<dbReference type="InterPro" id="IPR023033">
    <property type="entry name" value="Ala_tRNA_ligase_euk/bac"/>
</dbReference>
<evidence type="ECO:0000313" key="18">
    <source>
        <dbReference type="Proteomes" id="UP000003178"/>
    </source>
</evidence>
<dbReference type="Gene3D" id="3.30.54.20">
    <property type="match status" value="1"/>
</dbReference>
<keyword evidence="10 13" id="KW-0030">Aminoacyl-tRNA synthetase</keyword>
<evidence type="ECO:0000256" key="6">
    <source>
        <dbReference type="ARBA" id="ARBA00022833"/>
    </source>
</evidence>
<dbReference type="eggNOG" id="COG0013">
    <property type="taxonomic scope" value="Bacteria"/>
</dbReference>
<accession>B6FZ95</accession>
<evidence type="ECO:0000313" key="17">
    <source>
        <dbReference type="EMBL" id="EEA85158.1"/>
    </source>
</evidence>
<dbReference type="HAMAP" id="MF_00036_B">
    <property type="entry name" value="Ala_tRNA_synth_B"/>
    <property type="match status" value="1"/>
</dbReference>
<dbReference type="SUPFAM" id="SSF55186">
    <property type="entry name" value="ThrRS/AlaRS common domain"/>
    <property type="match status" value="1"/>
</dbReference>
<comment type="subcellular location">
    <subcellularLocation>
        <location evidence="13">Cytoplasm</location>
    </subcellularLocation>
</comment>
<evidence type="ECO:0000256" key="9">
    <source>
        <dbReference type="ARBA" id="ARBA00022917"/>
    </source>
</evidence>
<dbReference type="Pfam" id="PF07973">
    <property type="entry name" value="tRNA_SAD"/>
    <property type="match status" value="1"/>
</dbReference>
<dbReference type="Gene3D" id="3.10.310.40">
    <property type="match status" value="1"/>
</dbReference>
<evidence type="ECO:0000256" key="5">
    <source>
        <dbReference type="ARBA" id="ARBA00022741"/>
    </source>
</evidence>
<dbReference type="Gene3D" id="6.10.250.550">
    <property type="match status" value="1"/>
</dbReference>
<evidence type="ECO:0000259" key="16">
    <source>
        <dbReference type="PROSITE" id="PS50860"/>
    </source>
</evidence>
<dbReference type="Gene3D" id="3.30.980.10">
    <property type="entry name" value="Threonyl-trna Synthetase, Chain A, domain 2"/>
    <property type="match status" value="1"/>
</dbReference>
<dbReference type="PRINTS" id="PR00980">
    <property type="entry name" value="TRNASYNTHALA"/>
</dbReference>
<comment type="cofactor">
    <cofactor evidence="13">
        <name>Zn(2+)</name>
        <dbReference type="ChEBI" id="CHEBI:29105"/>
    </cofactor>
    <text evidence="13">Binds 1 zinc ion per subunit.</text>
</comment>
<dbReference type="HOGENOM" id="CLU_004485_1_1_9"/>
<evidence type="ECO:0000256" key="8">
    <source>
        <dbReference type="ARBA" id="ARBA00022884"/>
    </source>
</evidence>
<dbReference type="FunFam" id="3.30.930.10:FF:000004">
    <property type="entry name" value="Alanine--tRNA ligase"/>
    <property type="match status" value="1"/>
</dbReference>
<dbReference type="InterPro" id="IPR009000">
    <property type="entry name" value="Transl_B-barrel_sf"/>
</dbReference>
<dbReference type="Pfam" id="PF02272">
    <property type="entry name" value="DHHA1"/>
    <property type="match status" value="1"/>
</dbReference>
<evidence type="ECO:0000256" key="12">
    <source>
        <dbReference type="ARBA" id="ARBA00048300"/>
    </source>
</evidence>
<dbReference type="InterPro" id="IPR018165">
    <property type="entry name" value="Ala-tRNA-synth_IIc_core"/>
</dbReference>
<keyword evidence="8 13" id="KW-0694">RNA-binding</keyword>
<keyword evidence="18" id="KW-1185">Reference proteome</keyword>
<reference evidence="17 18" key="1">
    <citation type="submission" date="2008-09" db="EMBL/GenBank/DDBJ databases">
        <authorList>
            <person name="Fulton L."/>
            <person name="Clifton S."/>
            <person name="Fulton B."/>
            <person name="Xu J."/>
            <person name="Minx P."/>
            <person name="Pepin K.H."/>
            <person name="Johnson M."/>
            <person name="Thiruvilangam P."/>
            <person name="Bhonagiri V."/>
            <person name="Nash W.E."/>
            <person name="Mardis E.R."/>
            <person name="Wilson R.K."/>
        </authorList>
    </citation>
    <scope>NUCLEOTIDE SEQUENCE [LARGE SCALE GENOMIC DNA]</scope>
    <source>
        <strain evidence="17 18">DSM 13275</strain>
    </source>
</reference>
<keyword evidence="9 13" id="KW-0648">Protein biosynthesis</keyword>
<keyword evidence="13" id="KW-0963">Cytoplasm</keyword>
<keyword evidence="4 13" id="KW-0479">Metal-binding</keyword>
<dbReference type="FunFam" id="3.30.980.10:FF:000004">
    <property type="entry name" value="Alanine--tRNA ligase, cytoplasmic"/>
    <property type="match status" value="1"/>
</dbReference>
<dbReference type="AlphaFoldDB" id="B6FZ95"/>
<dbReference type="EC" id="6.1.1.7" evidence="13"/>
<name>B6FZ95_PEPHT</name>
<comment type="caution">
    <text evidence="17">The sequence shown here is derived from an EMBL/GenBank/DDBJ whole genome shotgun (WGS) entry which is preliminary data.</text>
</comment>
<dbReference type="GO" id="GO:0005524">
    <property type="term" value="F:ATP binding"/>
    <property type="evidence" value="ECO:0007669"/>
    <property type="project" value="UniProtKB-UniRule"/>
</dbReference>
<evidence type="ECO:0000256" key="4">
    <source>
        <dbReference type="ARBA" id="ARBA00022723"/>
    </source>
</evidence>
<dbReference type="GO" id="GO:0140096">
    <property type="term" value="F:catalytic activity, acting on a protein"/>
    <property type="evidence" value="ECO:0007669"/>
    <property type="project" value="UniProtKB-ARBA"/>
</dbReference>
<dbReference type="InterPro" id="IPR003156">
    <property type="entry name" value="DHHA1_dom"/>
</dbReference>
<dbReference type="SUPFAM" id="SSF50447">
    <property type="entry name" value="Translation proteins"/>
    <property type="match status" value="1"/>
</dbReference>
<dbReference type="Pfam" id="PF01411">
    <property type="entry name" value="tRNA-synt_2c"/>
    <property type="match status" value="1"/>
</dbReference>
<dbReference type="Proteomes" id="UP000003178">
    <property type="component" value="Unassembled WGS sequence"/>
</dbReference>
<dbReference type="GO" id="GO:0002161">
    <property type="term" value="F:aminoacyl-tRNA deacylase activity"/>
    <property type="evidence" value="ECO:0007669"/>
    <property type="project" value="TreeGrafter"/>
</dbReference>
<dbReference type="GO" id="GO:0006419">
    <property type="term" value="P:alanyl-tRNA aminoacylation"/>
    <property type="evidence" value="ECO:0007669"/>
    <property type="project" value="UniProtKB-UniRule"/>
</dbReference>
<dbReference type="SMART" id="SM00863">
    <property type="entry name" value="tRNA_SAD"/>
    <property type="match status" value="1"/>
</dbReference>
<dbReference type="InterPro" id="IPR018164">
    <property type="entry name" value="Ala-tRNA-synth_IIc_N"/>
</dbReference>
<dbReference type="InterPro" id="IPR050058">
    <property type="entry name" value="Ala-tRNA_ligase"/>
</dbReference>
<dbReference type="InterPro" id="IPR045864">
    <property type="entry name" value="aa-tRNA-synth_II/BPL/LPL"/>
</dbReference>
<feature type="coiled-coil region" evidence="14">
    <location>
        <begin position="759"/>
        <end position="793"/>
    </location>
</feature>
<evidence type="ECO:0000256" key="2">
    <source>
        <dbReference type="ARBA" id="ARBA00022555"/>
    </source>
</evidence>
<dbReference type="GO" id="GO:0004813">
    <property type="term" value="F:alanine-tRNA ligase activity"/>
    <property type="evidence" value="ECO:0007669"/>
    <property type="project" value="UniProtKB-UniRule"/>
</dbReference>
<keyword evidence="5 13" id="KW-0547">Nucleotide-binding</keyword>
<dbReference type="Gene3D" id="2.40.30.130">
    <property type="match status" value="1"/>
</dbReference>
<dbReference type="FunFam" id="3.30.54.20:FF:000001">
    <property type="entry name" value="Alanine--tRNA ligase"/>
    <property type="match status" value="1"/>
</dbReference>
<dbReference type="GO" id="GO:0008270">
    <property type="term" value="F:zinc ion binding"/>
    <property type="evidence" value="ECO:0007669"/>
    <property type="project" value="UniProtKB-UniRule"/>
</dbReference>
<reference evidence="17 18" key="2">
    <citation type="submission" date="2008-10" db="EMBL/GenBank/DDBJ databases">
        <title>Draft genome sequence of Clostridium hiranonis (DSM 13275).</title>
        <authorList>
            <person name="Sudarsanam P."/>
            <person name="Ley R."/>
            <person name="Guruge J."/>
            <person name="Turnbaugh P.J."/>
            <person name="Mahowald M."/>
            <person name="Liep D."/>
            <person name="Gordon J."/>
        </authorList>
    </citation>
    <scope>NUCLEOTIDE SEQUENCE [LARGE SCALE GENOMIC DNA]</scope>
    <source>
        <strain evidence="17 18">DSM 13275</strain>
    </source>
</reference>
<dbReference type="NCBIfam" id="TIGR00344">
    <property type="entry name" value="alaS"/>
    <property type="match status" value="1"/>
</dbReference>
<dbReference type="InterPro" id="IPR018162">
    <property type="entry name" value="Ala-tRNA-ligase_IIc_anticod-bd"/>
</dbReference>
<evidence type="ECO:0000256" key="3">
    <source>
        <dbReference type="ARBA" id="ARBA00022598"/>
    </source>
</evidence>
<evidence type="ECO:0000256" key="13">
    <source>
        <dbReference type="HAMAP-Rule" id="MF_00036"/>
    </source>
</evidence>
<evidence type="ECO:0000256" key="10">
    <source>
        <dbReference type="ARBA" id="ARBA00023146"/>
    </source>
</evidence>
<comment type="catalytic activity">
    <reaction evidence="12 13">
        <text>tRNA(Ala) + L-alanine + ATP = L-alanyl-tRNA(Ala) + AMP + diphosphate</text>
        <dbReference type="Rhea" id="RHEA:12540"/>
        <dbReference type="Rhea" id="RHEA-COMP:9657"/>
        <dbReference type="Rhea" id="RHEA-COMP:9923"/>
        <dbReference type="ChEBI" id="CHEBI:30616"/>
        <dbReference type="ChEBI" id="CHEBI:33019"/>
        <dbReference type="ChEBI" id="CHEBI:57972"/>
        <dbReference type="ChEBI" id="CHEBI:78442"/>
        <dbReference type="ChEBI" id="CHEBI:78497"/>
        <dbReference type="ChEBI" id="CHEBI:456215"/>
        <dbReference type="EC" id="6.1.1.7"/>
    </reaction>
</comment>
<comment type="function">
    <text evidence="11 13">Catalyzes the attachment of alanine to tRNA(Ala) in a two-step reaction: alanine is first activated by ATP to form Ala-AMP and then transferred to the acceptor end of tRNA(Ala). Also edits incorrectly charged Ser-tRNA(Ala) and Gly-tRNA(Ala) via its editing domain.</text>
</comment>
<feature type="binding site" evidence="13">
    <location>
        <position position="602"/>
    </location>
    <ligand>
        <name>Zn(2+)</name>
        <dbReference type="ChEBI" id="CHEBI:29105"/>
    </ligand>
</feature>
<proteinExistence type="inferred from homology"/>
<evidence type="ECO:0000256" key="11">
    <source>
        <dbReference type="ARBA" id="ARBA00024779"/>
    </source>
</evidence>
<evidence type="ECO:0000256" key="7">
    <source>
        <dbReference type="ARBA" id="ARBA00022840"/>
    </source>
</evidence>
<comment type="domain">
    <text evidence="13">Consists of three domains; the N-terminal catalytic domain, the editing domain and the C-terminal C-Ala domain. The editing domain removes incorrectly charged amino acids, while the C-Ala domain, along with tRNA(Ala), serves as a bridge to cooperatively bring together the editing and aminoacylation centers thus stimulating deacylation of misacylated tRNAs.</text>
</comment>
<keyword evidence="2 13" id="KW-0820">tRNA-binding</keyword>
<dbReference type="Gene3D" id="3.30.930.10">
    <property type="entry name" value="Bira Bifunctional Protein, Domain 2"/>
    <property type="match status" value="1"/>
</dbReference>
<dbReference type="EMBL" id="ABWP01000050">
    <property type="protein sequence ID" value="EEA85158.1"/>
    <property type="molecule type" value="Genomic_DNA"/>
</dbReference>
<dbReference type="SUPFAM" id="SSF55681">
    <property type="entry name" value="Class II aaRS and biotin synthetases"/>
    <property type="match status" value="1"/>
</dbReference>
<dbReference type="GO" id="GO:0000049">
    <property type="term" value="F:tRNA binding"/>
    <property type="evidence" value="ECO:0007669"/>
    <property type="project" value="UniProtKB-KW"/>
</dbReference>
<protein>
    <recommendedName>
        <fullName evidence="13">Alanine--tRNA ligase</fullName>
        <ecNumber evidence="13">6.1.1.7</ecNumber>
    </recommendedName>
    <alternativeName>
        <fullName evidence="13">Alanyl-tRNA synthetase</fullName>
        <shortName evidence="13">AlaRS</shortName>
    </alternativeName>
</protein>
<dbReference type="InterPro" id="IPR012947">
    <property type="entry name" value="tRNA_SAD"/>
</dbReference>
<dbReference type="GO" id="GO:0016740">
    <property type="term" value="F:transferase activity"/>
    <property type="evidence" value="ECO:0007669"/>
    <property type="project" value="UniProtKB-ARBA"/>
</dbReference>
<keyword evidence="14" id="KW-0175">Coiled coil</keyword>
<keyword evidence="7 13" id="KW-0067">ATP-binding</keyword>
<evidence type="ECO:0000256" key="14">
    <source>
        <dbReference type="SAM" id="Coils"/>
    </source>
</evidence>
<feature type="binding site" evidence="13">
    <location>
        <position position="700"/>
    </location>
    <ligand>
        <name>Zn(2+)</name>
        <dbReference type="ChEBI" id="CHEBI:29105"/>
    </ligand>
</feature>